<sequence>MEEIRLLKKQRRVGKDLAEKYRMIVPDRDKLHMVLSSSLCLIFNYVWAVHKLKEELVEGVMDPKVQRDLPGAGQHHAEALQKRRLRDLKPSGLMNTQSLHFSLTPRKPESGNRCLRY</sequence>
<name>A0A2I0U6V8_LIMLA</name>
<organism evidence="1 2">
    <name type="scientific">Limosa lapponica baueri</name>
    <dbReference type="NCBI Taxonomy" id="1758121"/>
    <lineage>
        <taxon>Eukaryota</taxon>
        <taxon>Metazoa</taxon>
        <taxon>Chordata</taxon>
        <taxon>Craniata</taxon>
        <taxon>Vertebrata</taxon>
        <taxon>Euteleostomi</taxon>
        <taxon>Archelosauria</taxon>
        <taxon>Archosauria</taxon>
        <taxon>Dinosauria</taxon>
        <taxon>Saurischia</taxon>
        <taxon>Theropoda</taxon>
        <taxon>Coelurosauria</taxon>
        <taxon>Aves</taxon>
        <taxon>Neognathae</taxon>
        <taxon>Neoaves</taxon>
        <taxon>Charadriiformes</taxon>
        <taxon>Scolopacidae</taxon>
        <taxon>Limosa</taxon>
    </lineage>
</organism>
<reference evidence="2" key="2">
    <citation type="submission" date="2017-12" db="EMBL/GenBank/DDBJ databases">
        <title>Genome sequence of the Bar-tailed Godwit (Limosa lapponica baueri).</title>
        <authorList>
            <person name="Lima N.C.B."/>
            <person name="Parody-Merino A.M."/>
            <person name="Battley P.F."/>
            <person name="Fidler A.E."/>
            <person name="Prosdocimi F."/>
        </authorList>
    </citation>
    <scope>NUCLEOTIDE SEQUENCE [LARGE SCALE GENOMIC DNA]</scope>
</reference>
<gene>
    <name evidence="1" type="ORF">llap_7917</name>
</gene>
<reference evidence="2" key="1">
    <citation type="submission" date="2017-11" db="EMBL/GenBank/DDBJ databases">
        <authorList>
            <person name="Lima N.C."/>
            <person name="Parody-Merino A.M."/>
            <person name="Battley P.F."/>
            <person name="Fidler A.E."/>
            <person name="Prosdocimi F."/>
        </authorList>
    </citation>
    <scope>NUCLEOTIDE SEQUENCE [LARGE SCALE GENOMIC DNA]</scope>
</reference>
<dbReference type="EMBL" id="KZ506075">
    <property type="protein sequence ID" value="PKU41775.1"/>
    <property type="molecule type" value="Genomic_DNA"/>
</dbReference>
<proteinExistence type="predicted"/>
<evidence type="ECO:0000313" key="1">
    <source>
        <dbReference type="EMBL" id="PKU41775.1"/>
    </source>
</evidence>
<accession>A0A2I0U6V8</accession>
<dbReference type="AlphaFoldDB" id="A0A2I0U6V8"/>
<keyword evidence="2" id="KW-1185">Reference proteome</keyword>
<protein>
    <submittedName>
        <fullName evidence="1">Uncharacterized protein</fullName>
    </submittedName>
</protein>
<dbReference type="Proteomes" id="UP000233556">
    <property type="component" value="Unassembled WGS sequence"/>
</dbReference>
<evidence type="ECO:0000313" key="2">
    <source>
        <dbReference type="Proteomes" id="UP000233556"/>
    </source>
</evidence>